<evidence type="ECO:0000256" key="2">
    <source>
        <dbReference type="SAM" id="MobiDB-lite"/>
    </source>
</evidence>
<name>A0A0R3SKZ2_HYMDI</name>
<dbReference type="PROSITE" id="PS50194">
    <property type="entry name" value="FILAMIN_REPEAT"/>
    <property type="match status" value="1"/>
</dbReference>
<dbReference type="Proteomes" id="UP000321570">
    <property type="component" value="Unassembled WGS sequence"/>
</dbReference>
<dbReference type="SUPFAM" id="SSF81296">
    <property type="entry name" value="E set domains"/>
    <property type="match status" value="1"/>
</dbReference>
<dbReference type="Pfam" id="PF00630">
    <property type="entry name" value="Filamin"/>
    <property type="match status" value="1"/>
</dbReference>
<evidence type="ECO:0000313" key="4">
    <source>
        <dbReference type="EMBL" id="VUZ42196.1"/>
    </source>
</evidence>
<accession>A0A0R3SKZ2</accession>
<feature type="region of interest" description="Disordered" evidence="2">
    <location>
        <begin position="300"/>
        <end position="345"/>
    </location>
</feature>
<sequence length="345" mass="38991">MSEWQYARKALEEVIRLADEKILNTGEVLLKKEDDFNEFIRSCDDTINDLDQYFHTIIGQLEKWKQTFIQELQAGTSTTATDFQNRCSQINDQIGRLRELRDTSAHILATEQFKNTDLVFDVHGCIFSINQAIEHLNEFMVDCVPLKFVGKLNFDSIPKSNIGSLERLADSSYAEILPSMLPKIKLGQLFNLDFRISKKYCEAVKRFITYSVSKDDDQFQKVCAYVHDKKDGTYVLSFPITAIVPHTVNIRYLGEHIRNSPYTIVFKVGQNQGGTAFGMGGHTPVASLLSASKDLMGDAVNNSFRPADKANEDHRKVRSPSSTDSSQHSNNRNRNIGNPPSKSVP</sequence>
<organism evidence="7">
    <name type="scientific">Hymenolepis diminuta</name>
    <name type="common">Rat tapeworm</name>
    <dbReference type="NCBI Taxonomy" id="6216"/>
    <lineage>
        <taxon>Eukaryota</taxon>
        <taxon>Metazoa</taxon>
        <taxon>Spiralia</taxon>
        <taxon>Lophotrochozoa</taxon>
        <taxon>Platyhelminthes</taxon>
        <taxon>Cestoda</taxon>
        <taxon>Eucestoda</taxon>
        <taxon>Cyclophyllidea</taxon>
        <taxon>Hymenolepididae</taxon>
        <taxon>Hymenolepis</taxon>
    </lineage>
</organism>
<dbReference type="Gene3D" id="2.60.40.10">
    <property type="entry name" value="Immunoglobulins"/>
    <property type="match status" value="1"/>
</dbReference>
<evidence type="ECO:0000313" key="6">
    <source>
        <dbReference type="Proteomes" id="UP000321570"/>
    </source>
</evidence>
<gene>
    <name evidence="3" type="ORF">HDID_LOCUS5605</name>
    <name evidence="4" type="ORF">WMSIL1_LOCUS2896</name>
</gene>
<protein>
    <submittedName>
        <fullName evidence="7">Filamin/ABP280 repeat family protein</fullName>
    </submittedName>
</protein>
<evidence type="ECO:0000313" key="7">
    <source>
        <dbReference type="WBParaSite" id="HDID_0000560701-mRNA-1"/>
    </source>
</evidence>
<dbReference type="WBParaSite" id="HDID_0000560701-mRNA-1">
    <property type="protein sequence ID" value="HDID_0000560701-mRNA-1"/>
    <property type="gene ID" value="HDID_0000560701"/>
</dbReference>
<evidence type="ECO:0000313" key="3">
    <source>
        <dbReference type="EMBL" id="VDL57923.1"/>
    </source>
</evidence>
<feature type="compositionally biased region" description="Basic and acidic residues" evidence="2">
    <location>
        <begin position="306"/>
        <end position="315"/>
    </location>
</feature>
<proteinExistence type="predicted"/>
<dbReference type="Proteomes" id="UP000274504">
    <property type="component" value="Unassembled WGS sequence"/>
</dbReference>
<dbReference type="AlphaFoldDB" id="A0A0R3SKZ2"/>
<evidence type="ECO:0000256" key="1">
    <source>
        <dbReference type="PROSITE-ProRule" id="PRU00087"/>
    </source>
</evidence>
<dbReference type="OrthoDB" id="264520at2759"/>
<dbReference type="InterPro" id="IPR014756">
    <property type="entry name" value="Ig_E-set"/>
</dbReference>
<keyword evidence="6" id="KW-1185">Reference proteome</keyword>
<dbReference type="InterPro" id="IPR013783">
    <property type="entry name" value="Ig-like_fold"/>
</dbReference>
<reference evidence="4 6" key="3">
    <citation type="submission" date="2019-07" db="EMBL/GenBank/DDBJ databases">
        <authorList>
            <person name="Jastrzebski P J."/>
            <person name="Paukszto L."/>
            <person name="Jastrzebski P J."/>
        </authorList>
    </citation>
    <scope>NUCLEOTIDE SEQUENCE [LARGE SCALE GENOMIC DNA]</scope>
    <source>
        <strain evidence="4 6">WMS-il1</strain>
    </source>
</reference>
<dbReference type="EMBL" id="UYSG01003064">
    <property type="protein sequence ID" value="VDL57923.1"/>
    <property type="molecule type" value="Genomic_DNA"/>
</dbReference>
<reference evidence="3 5" key="2">
    <citation type="submission" date="2018-11" db="EMBL/GenBank/DDBJ databases">
        <authorList>
            <consortium name="Pathogen Informatics"/>
        </authorList>
    </citation>
    <scope>NUCLEOTIDE SEQUENCE [LARGE SCALE GENOMIC DNA]</scope>
</reference>
<dbReference type="EMBL" id="CABIJS010000088">
    <property type="protein sequence ID" value="VUZ42196.1"/>
    <property type="molecule type" value="Genomic_DNA"/>
</dbReference>
<feature type="compositionally biased region" description="Polar residues" evidence="2">
    <location>
        <begin position="319"/>
        <end position="345"/>
    </location>
</feature>
<dbReference type="InterPro" id="IPR017868">
    <property type="entry name" value="Filamin/ABP280_repeat-like"/>
</dbReference>
<feature type="repeat" description="Filamin" evidence="1">
    <location>
        <begin position="226"/>
        <end position="266"/>
    </location>
</feature>
<reference evidence="7" key="1">
    <citation type="submission" date="2017-02" db="UniProtKB">
        <authorList>
            <consortium name="WormBaseParasite"/>
        </authorList>
    </citation>
    <scope>IDENTIFICATION</scope>
</reference>
<evidence type="ECO:0000313" key="5">
    <source>
        <dbReference type="Proteomes" id="UP000274504"/>
    </source>
</evidence>